<dbReference type="GO" id="GO:0032259">
    <property type="term" value="P:methylation"/>
    <property type="evidence" value="ECO:0007669"/>
    <property type="project" value="UniProtKB-KW"/>
</dbReference>
<dbReference type="Gene3D" id="3.40.50.150">
    <property type="entry name" value="Vaccinia Virus protein VP39"/>
    <property type="match status" value="1"/>
</dbReference>
<dbReference type="InterPro" id="IPR013216">
    <property type="entry name" value="Methyltransf_11"/>
</dbReference>
<comment type="caution">
    <text evidence="4">The sequence shown here is derived from an EMBL/GenBank/DDBJ whole genome shotgun (WGS) entry which is preliminary data.</text>
</comment>
<keyword evidence="2" id="KW-0812">Transmembrane</keyword>
<dbReference type="InterPro" id="IPR029063">
    <property type="entry name" value="SAM-dependent_MTases_sf"/>
</dbReference>
<name>A0A0G1QRC0_9BACT</name>
<dbReference type="Proteomes" id="UP000034831">
    <property type="component" value="Unassembled WGS sequence"/>
</dbReference>
<evidence type="ECO:0000313" key="5">
    <source>
        <dbReference type="Proteomes" id="UP000034831"/>
    </source>
</evidence>
<feature type="transmembrane region" description="Helical" evidence="2">
    <location>
        <begin position="145"/>
        <end position="164"/>
    </location>
</feature>
<keyword evidence="1 4" id="KW-0808">Transferase</keyword>
<evidence type="ECO:0000256" key="2">
    <source>
        <dbReference type="SAM" id="Phobius"/>
    </source>
</evidence>
<evidence type="ECO:0000259" key="3">
    <source>
        <dbReference type="Pfam" id="PF08241"/>
    </source>
</evidence>
<gene>
    <name evidence="4" type="ORF">UX67_C0038G0006</name>
</gene>
<proteinExistence type="predicted"/>
<dbReference type="Pfam" id="PF08241">
    <property type="entry name" value="Methyltransf_11"/>
    <property type="match status" value="1"/>
</dbReference>
<dbReference type="AlphaFoldDB" id="A0A0G1QRC0"/>
<keyword evidence="2" id="KW-1133">Transmembrane helix</keyword>
<feature type="domain" description="Methyltransferase type 11" evidence="3">
    <location>
        <begin position="52"/>
        <end position="147"/>
    </location>
</feature>
<dbReference type="InterPro" id="IPR050447">
    <property type="entry name" value="Erg6_SMT_methyltransf"/>
</dbReference>
<protein>
    <submittedName>
        <fullName evidence="4">Methyltransferase type 11</fullName>
    </submittedName>
</protein>
<keyword evidence="4" id="KW-0489">Methyltransferase</keyword>
<dbReference type="PANTHER" id="PTHR44068">
    <property type="entry name" value="ZGC:194242"/>
    <property type="match status" value="1"/>
</dbReference>
<sequence>MTRKKSAKDLHKHVPPNWYFQSLRVDPLQRYWHKRRFEEIGKLIEPVNGDVLDVGSADGMFSKVIVDKTKAKSLTGIEAVKTSVAWANKHWKREGRMKFMVGDAHDLKFKAETFDAVFCLEVLEHVNNPKKVLGEFKRVMKKGGYGVFLVPSDSLLFRTIWWFWLRFYPRGWVWRDTHIQTYRSNYLPKVSKKAGFKVEKEKKFNLGMLHAVKVRKV</sequence>
<dbReference type="EMBL" id="LCNC01000038">
    <property type="protein sequence ID" value="KKU47432.1"/>
    <property type="molecule type" value="Genomic_DNA"/>
</dbReference>
<dbReference type="PANTHER" id="PTHR44068:SF11">
    <property type="entry name" value="GERANYL DIPHOSPHATE 2-C-METHYLTRANSFERASE"/>
    <property type="match status" value="1"/>
</dbReference>
<organism evidence="4 5">
    <name type="scientific">Candidatus Woesebacteria bacterium GW2011_GWF2_46_8</name>
    <dbReference type="NCBI Taxonomy" id="1618604"/>
    <lineage>
        <taxon>Bacteria</taxon>
        <taxon>Candidatus Woeseibacteriota</taxon>
    </lineage>
</organism>
<dbReference type="GO" id="GO:0008757">
    <property type="term" value="F:S-adenosylmethionine-dependent methyltransferase activity"/>
    <property type="evidence" value="ECO:0007669"/>
    <property type="project" value="InterPro"/>
</dbReference>
<evidence type="ECO:0000256" key="1">
    <source>
        <dbReference type="ARBA" id="ARBA00022679"/>
    </source>
</evidence>
<keyword evidence="2" id="KW-0472">Membrane</keyword>
<dbReference type="SUPFAM" id="SSF53335">
    <property type="entry name" value="S-adenosyl-L-methionine-dependent methyltransferases"/>
    <property type="match status" value="1"/>
</dbReference>
<reference evidence="4 5" key="1">
    <citation type="journal article" date="2015" name="Nature">
        <title>rRNA introns, odd ribosomes, and small enigmatic genomes across a large radiation of phyla.</title>
        <authorList>
            <person name="Brown C.T."/>
            <person name="Hug L.A."/>
            <person name="Thomas B.C."/>
            <person name="Sharon I."/>
            <person name="Castelle C.J."/>
            <person name="Singh A."/>
            <person name="Wilkins M.J."/>
            <person name="Williams K.H."/>
            <person name="Banfield J.F."/>
        </authorList>
    </citation>
    <scope>NUCLEOTIDE SEQUENCE [LARGE SCALE GENOMIC DNA]</scope>
</reference>
<evidence type="ECO:0000313" key="4">
    <source>
        <dbReference type="EMBL" id="KKU47432.1"/>
    </source>
</evidence>
<accession>A0A0G1QRC0</accession>